<dbReference type="Gene3D" id="3.40.50.150">
    <property type="entry name" value="Vaccinia Virus protein VP39"/>
    <property type="match status" value="1"/>
</dbReference>
<organism evidence="7 8">
    <name type="scientific">Luteitalea pratensis</name>
    <dbReference type="NCBI Taxonomy" id="1855912"/>
    <lineage>
        <taxon>Bacteria</taxon>
        <taxon>Pseudomonadati</taxon>
        <taxon>Acidobacteriota</taxon>
        <taxon>Vicinamibacteria</taxon>
        <taxon>Vicinamibacterales</taxon>
        <taxon>Vicinamibacteraceae</taxon>
        <taxon>Luteitalea</taxon>
    </lineage>
</organism>
<keyword evidence="2 6" id="KW-0698">rRNA processing</keyword>
<dbReference type="RefSeq" id="WP_110174435.1">
    <property type="nucleotide sequence ID" value="NZ_CP015136.1"/>
</dbReference>
<dbReference type="STRING" id="1855912.LuPra_06320"/>
<dbReference type="PIRSF" id="PIRSF003078">
    <property type="entry name" value="GidB"/>
    <property type="match status" value="1"/>
</dbReference>
<evidence type="ECO:0000256" key="3">
    <source>
        <dbReference type="ARBA" id="ARBA00022603"/>
    </source>
</evidence>
<comment type="function">
    <text evidence="6">Specifically methylates the N7 position of a guanine in 16S rRNA.</text>
</comment>
<dbReference type="AlphaFoldDB" id="A0A143PYZ6"/>
<name>A0A143PYZ6_LUTPR</name>
<feature type="binding site" evidence="6">
    <location>
        <position position="158"/>
    </location>
    <ligand>
        <name>S-adenosyl-L-methionine</name>
        <dbReference type="ChEBI" id="CHEBI:59789"/>
    </ligand>
</feature>
<gene>
    <name evidence="6 7" type="primary">rsmG</name>
    <name evidence="7" type="ORF">LuPra_06320</name>
</gene>
<evidence type="ECO:0000313" key="7">
    <source>
        <dbReference type="EMBL" id="AMY13034.1"/>
    </source>
</evidence>
<accession>A0A143PYZ6</accession>
<feature type="binding site" evidence="6">
    <location>
        <position position="88"/>
    </location>
    <ligand>
        <name>S-adenosyl-L-methionine</name>
        <dbReference type="ChEBI" id="CHEBI:59789"/>
    </ligand>
</feature>
<keyword evidence="5 6" id="KW-0949">S-adenosyl-L-methionine</keyword>
<comment type="caution">
    <text evidence="6">Lacks conserved residue(s) required for the propagation of feature annotation.</text>
</comment>
<protein>
    <recommendedName>
        <fullName evidence="6">Ribosomal RNA small subunit methyltransferase G</fullName>
        <ecNumber evidence="6">2.1.1.-</ecNumber>
    </recommendedName>
    <alternativeName>
        <fullName evidence="6">16S rRNA 7-methylguanosine methyltransferase</fullName>
        <shortName evidence="6">16S rRNA m7G methyltransferase</shortName>
    </alternativeName>
</protein>
<dbReference type="PANTHER" id="PTHR31760">
    <property type="entry name" value="S-ADENOSYL-L-METHIONINE-DEPENDENT METHYLTRANSFERASES SUPERFAMILY PROTEIN"/>
    <property type="match status" value="1"/>
</dbReference>
<dbReference type="KEGG" id="abac:LuPra_06320"/>
<dbReference type="PANTHER" id="PTHR31760:SF0">
    <property type="entry name" value="S-ADENOSYL-L-METHIONINE-DEPENDENT METHYLTRANSFERASES SUPERFAMILY PROTEIN"/>
    <property type="match status" value="1"/>
</dbReference>
<keyword evidence="3 6" id="KW-0489">Methyltransferase</keyword>
<evidence type="ECO:0000256" key="4">
    <source>
        <dbReference type="ARBA" id="ARBA00022679"/>
    </source>
</evidence>
<dbReference type="InterPro" id="IPR003682">
    <property type="entry name" value="rRNA_ssu_MeTfrase_G"/>
</dbReference>
<dbReference type="GO" id="GO:0005829">
    <property type="term" value="C:cytosol"/>
    <property type="evidence" value="ECO:0007669"/>
    <property type="project" value="TreeGrafter"/>
</dbReference>
<reference evidence="8" key="2">
    <citation type="submission" date="2016-04" db="EMBL/GenBank/DDBJ databases">
        <title>First Complete Genome Sequence of a Subdivision 6 Acidobacterium.</title>
        <authorList>
            <person name="Huang S."/>
            <person name="Vieira S."/>
            <person name="Bunk B."/>
            <person name="Riedel T."/>
            <person name="Sproeer C."/>
            <person name="Overmann J."/>
        </authorList>
    </citation>
    <scope>NUCLEOTIDE SEQUENCE [LARGE SCALE GENOMIC DNA]</scope>
    <source>
        <strain evidence="8">DSM 100886 HEG_-6_39</strain>
    </source>
</reference>
<evidence type="ECO:0000256" key="2">
    <source>
        <dbReference type="ARBA" id="ARBA00022552"/>
    </source>
</evidence>
<dbReference type="InterPro" id="IPR029063">
    <property type="entry name" value="SAM-dependent_MTases_sf"/>
</dbReference>
<keyword evidence="8" id="KW-1185">Reference proteome</keyword>
<keyword evidence="4 6" id="KW-0808">Transferase</keyword>
<evidence type="ECO:0000256" key="5">
    <source>
        <dbReference type="ARBA" id="ARBA00022691"/>
    </source>
</evidence>
<dbReference type="EC" id="2.1.1.-" evidence="6"/>
<evidence type="ECO:0000256" key="6">
    <source>
        <dbReference type="HAMAP-Rule" id="MF_00074"/>
    </source>
</evidence>
<proteinExistence type="inferred from homology"/>
<dbReference type="HAMAP" id="MF_00074">
    <property type="entry name" value="16SrRNA_methyltr_G"/>
    <property type="match status" value="1"/>
</dbReference>
<dbReference type="SUPFAM" id="SSF53335">
    <property type="entry name" value="S-adenosyl-L-methionine-dependent methyltransferases"/>
    <property type="match status" value="1"/>
</dbReference>
<keyword evidence="1 6" id="KW-0963">Cytoplasm</keyword>
<reference evidence="7 8" key="1">
    <citation type="journal article" date="2016" name="Genome Announc.">
        <title>First Complete Genome Sequence of a Subdivision 6 Acidobacterium Strain.</title>
        <authorList>
            <person name="Huang S."/>
            <person name="Vieira S."/>
            <person name="Bunk B."/>
            <person name="Riedel T."/>
            <person name="Sproer C."/>
            <person name="Overmann J."/>
        </authorList>
    </citation>
    <scope>NUCLEOTIDE SEQUENCE [LARGE SCALE GENOMIC DNA]</scope>
    <source>
        <strain evidence="8">DSM 100886 HEG_-6_39</strain>
    </source>
</reference>
<dbReference type="Proteomes" id="UP000076079">
    <property type="component" value="Chromosome"/>
</dbReference>
<evidence type="ECO:0000256" key="1">
    <source>
        <dbReference type="ARBA" id="ARBA00022490"/>
    </source>
</evidence>
<dbReference type="GO" id="GO:0070043">
    <property type="term" value="F:rRNA (guanine-N7-)-methyltransferase activity"/>
    <property type="evidence" value="ECO:0007669"/>
    <property type="project" value="UniProtKB-UniRule"/>
</dbReference>
<dbReference type="EMBL" id="CP015136">
    <property type="protein sequence ID" value="AMY13034.1"/>
    <property type="molecule type" value="Genomic_DNA"/>
</dbReference>
<comment type="subcellular location">
    <subcellularLocation>
        <location evidence="6">Cytoplasm</location>
    </subcellularLocation>
</comment>
<sequence>MTVVGVRAAHMHDARKRVERRLAKVGGRLPDSQVEQLVDYLLLLDRWNRRMNLTALDDPDAAVDRLIVEPILAAAAIADDARILVDIGSGGGSPAIPLKIARPELALTMIEVKTRKSVFLREVVRHLALAMCTVETARFEQVLSRPSLFSAVDVVSIRAVRAETEQLRLFGAALRPGGQQLWFLSGAQPAPVVPLPLRVERDFPLVESLRSRLLVIRKAA</sequence>
<comment type="similarity">
    <text evidence="6">Belongs to the methyltransferase superfamily. RNA methyltransferase RsmG family.</text>
</comment>
<dbReference type="Pfam" id="PF02527">
    <property type="entry name" value="GidB"/>
    <property type="match status" value="1"/>
</dbReference>
<evidence type="ECO:0000313" key="8">
    <source>
        <dbReference type="Proteomes" id="UP000076079"/>
    </source>
</evidence>